<evidence type="ECO:0000313" key="2">
    <source>
        <dbReference type="Proteomes" id="UP000267017"/>
    </source>
</evidence>
<gene>
    <name evidence="1" type="ORF">EHV15_35960</name>
</gene>
<comment type="caution">
    <text evidence="1">The sequence shown here is derived from an EMBL/GenBank/DDBJ whole genome shotgun (WGS) entry which is preliminary data.</text>
</comment>
<accession>A0A3P3TAD2</accession>
<organism evidence="1 2">
    <name type="scientific">Paenibacillus oralis</name>
    <dbReference type="NCBI Taxonomy" id="2490856"/>
    <lineage>
        <taxon>Bacteria</taxon>
        <taxon>Bacillati</taxon>
        <taxon>Bacillota</taxon>
        <taxon>Bacilli</taxon>
        <taxon>Bacillales</taxon>
        <taxon>Paenibacillaceae</taxon>
        <taxon>Paenibacillus</taxon>
    </lineage>
</organism>
<protein>
    <submittedName>
        <fullName evidence="1">Uncharacterized protein</fullName>
    </submittedName>
</protein>
<sequence length="110" mass="13216">MMNKVEFKLDNGDKCFVYIRFNDLYKQLVIDGIDFIPKGKRNKESYNFNDDYAFRKLDTFEDRYRFKLQKYLQHPHLTVDHLQDALDQTWNSLRPKIDVVLNPPAAIVEE</sequence>
<dbReference type="Proteomes" id="UP000267017">
    <property type="component" value="Unassembled WGS sequence"/>
</dbReference>
<keyword evidence="2" id="KW-1185">Reference proteome</keyword>
<dbReference type="RefSeq" id="WP_128636060.1">
    <property type="nucleotide sequence ID" value="NZ_RRCN01000002.1"/>
</dbReference>
<proteinExistence type="predicted"/>
<reference evidence="1 2" key="1">
    <citation type="submission" date="2018-11" db="EMBL/GenBank/DDBJ databases">
        <title>Genome sequencing of Paenibacillus sp. KCOM 3021 (= ChDC PVNT-B20).</title>
        <authorList>
            <person name="Kook J.-K."/>
            <person name="Park S.-N."/>
            <person name="Lim Y.K."/>
        </authorList>
    </citation>
    <scope>NUCLEOTIDE SEQUENCE [LARGE SCALE GENOMIC DNA]</scope>
    <source>
        <strain evidence="1 2">KCOM 3021</strain>
    </source>
</reference>
<dbReference type="EMBL" id="RRCN01000002">
    <property type="protein sequence ID" value="RRJ54967.1"/>
    <property type="molecule type" value="Genomic_DNA"/>
</dbReference>
<name>A0A3P3TAD2_9BACL</name>
<dbReference type="AlphaFoldDB" id="A0A3P3TAD2"/>
<evidence type="ECO:0000313" key="1">
    <source>
        <dbReference type="EMBL" id="RRJ54967.1"/>
    </source>
</evidence>